<dbReference type="EMBL" id="PFBB01000004">
    <property type="protein sequence ID" value="PIR88794.1"/>
    <property type="molecule type" value="Genomic_DNA"/>
</dbReference>
<dbReference type="Gene3D" id="2.60.40.10">
    <property type="entry name" value="Immunoglobulins"/>
    <property type="match status" value="1"/>
</dbReference>
<dbReference type="PANTHER" id="PTHR34475">
    <property type="match status" value="1"/>
</dbReference>
<dbReference type="PANTHER" id="PTHR34475:SF1">
    <property type="entry name" value="CYTOSKELETON PROTEIN RODZ"/>
    <property type="match status" value="1"/>
</dbReference>
<dbReference type="InterPro" id="IPR050400">
    <property type="entry name" value="Bact_Cytoskel_RodZ"/>
</dbReference>
<reference evidence="3" key="1">
    <citation type="submission" date="2017-09" db="EMBL/GenBank/DDBJ databases">
        <title>Depth-based differentiation of microbial function through sediment-hosted aquifers and enrichment of novel symbionts in the deep terrestrial subsurface.</title>
        <authorList>
            <person name="Probst A.J."/>
            <person name="Ladd B."/>
            <person name="Jarett J.K."/>
            <person name="Geller-Mcgrath D.E."/>
            <person name="Sieber C.M.K."/>
            <person name="Emerson J.B."/>
            <person name="Anantharaman K."/>
            <person name="Thomas B.C."/>
            <person name="Malmstrom R."/>
            <person name="Stieglmeier M."/>
            <person name="Klingl A."/>
            <person name="Woyke T."/>
            <person name="Ryan C.M."/>
            <person name="Banfield J.F."/>
        </authorList>
    </citation>
    <scope>NUCLEOTIDE SEQUENCE [LARGE SCALE GENOMIC DNA]</scope>
</reference>
<dbReference type="Proteomes" id="UP000229615">
    <property type="component" value="Unassembled WGS sequence"/>
</dbReference>
<keyword evidence="1" id="KW-0472">Membrane</keyword>
<evidence type="ECO:0000256" key="1">
    <source>
        <dbReference type="SAM" id="Phobius"/>
    </source>
</evidence>
<dbReference type="GO" id="GO:0003677">
    <property type="term" value="F:DNA binding"/>
    <property type="evidence" value="ECO:0007669"/>
    <property type="project" value="InterPro"/>
</dbReference>
<dbReference type="InterPro" id="IPR010982">
    <property type="entry name" value="Lambda_DNA-bd_dom_sf"/>
</dbReference>
<evidence type="ECO:0000313" key="2">
    <source>
        <dbReference type="EMBL" id="PIR88794.1"/>
    </source>
</evidence>
<protein>
    <recommendedName>
        <fullName evidence="4">HTH cro/C1-type domain-containing protein</fullName>
    </recommendedName>
</protein>
<sequence length="242" mass="27414">MIRAMENQYSTLQELLNSKIEEKRFTIDRLGQVTDIPRDYLRGILEGMYEDLPPRPYVRGYIVKLAEVLDLDEDLVLNMYRKESLRASGSLDRLPGNRFAIKKFRYRWIIVPIIILAILAYVIFFSRVSGTPYLQLSTPPTQEDPYVVNTPTIELEGKVEPGDAVFVDGEELAVGSDGGFSYIYNLQPELNTINFQVKRFLGKDISISRRVFYEKEILFDANGEAASTSAADLLEAGEGAVN</sequence>
<evidence type="ECO:0000313" key="3">
    <source>
        <dbReference type="Proteomes" id="UP000229615"/>
    </source>
</evidence>
<keyword evidence="1" id="KW-0812">Transmembrane</keyword>
<dbReference type="AlphaFoldDB" id="A0A2H0UQW6"/>
<dbReference type="InterPro" id="IPR013783">
    <property type="entry name" value="Ig-like_fold"/>
</dbReference>
<accession>A0A2H0UQW6</accession>
<keyword evidence="1" id="KW-1133">Transmembrane helix</keyword>
<dbReference type="Gene3D" id="1.10.260.40">
    <property type="entry name" value="lambda repressor-like DNA-binding domains"/>
    <property type="match status" value="1"/>
</dbReference>
<evidence type="ECO:0008006" key="4">
    <source>
        <dbReference type="Google" id="ProtNLM"/>
    </source>
</evidence>
<feature type="transmembrane region" description="Helical" evidence="1">
    <location>
        <begin position="108"/>
        <end position="126"/>
    </location>
</feature>
<organism evidence="2 3">
    <name type="scientific">Candidatus Harrisonbacteria bacterium CG10_big_fil_rev_8_21_14_0_10_44_23</name>
    <dbReference type="NCBI Taxonomy" id="1974585"/>
    <lineage>
        <taxon>Bacteria</taxon>
        <taxon>Candidatus Harrisoniibacteriota</taxon>
    </lineage>
</organism>
<name>A0A2H0UQW6_9BACT</name>
<comment type="caution">
    <text evidence="2">The sequence shown here is derived from an EMBL/GenBank/DDBJ whole genome shotgun (WGS) entry which is preliminary data.</text>
</comment>
<proteinExistence type="predicted"/>
<gene>
    <name evidence="2" type="ORF">COU09_00425</name>
</gene>
<dbReference type="Pfam" id="PF13413">
    <property type="entry name" value="HTH_25"/>
    <property type="match status" value="1"/>
</dbReference>